<protein>
    <submittedName>
        <fullName evidence="2">Uncharacterized protein</fullName>
    </submittedName>
</protein>
<dbReference type="STRING" id="1423730.FC75_GL002224"/>
<gene>
    <name evidence="2" type="ORF">FC75_GL002224</name>
</gene>
<feature type="transmembrane region" description="Helical" evidence="1">
    <location>
        <begin position="5"/>
        <end position="22"/>
    </location>
</feature>
<dbReference type="Proteomes" id="UP000050865">
    <property type="component" value="Unassembled WGS sequence"/>
</dbReference>
<dbReference type="AlphaFoldDB" id="A0A0R2FM66"/>
<keyword evidence="1" id="KW-0812">Transmembrane</keyword>
<evidence type="ECO:0000313" key="3">
    <source>
        <dbReference type="Proteomes" id="UP000050865"/>
    </source>
</evidence>
<proteinExistence type="predicted"/>
<keyword evidence="1" id="KW-1133">Transmembrane helix</keyword>
<reference evidence="2 3" key="1">
    <citation type="journal article" date="2015" name="Genome Announc.">
        <title>Expanding the biotechnology potential of lactobacilli through comparative genomics of 213 strains and associated genera.</title>
        <authorList>
            <person name="Sun Z."/>
            <person name="Harris H.M."/>
            <person name="McCann A."/>
            <person name="Guo C."/>
            <person name="Argimon S."/>
            <person name="Zhang W."/>
            <person name="Yang X."/>
            <person name="Jeffery I.B."/>
            <person name="Cooney J.C."/>
            <person name="Kagawa T.F."/>
            <person name="Liu W."/>
            <person name="Song Y."/>
            <person name="Salvetti E."/>
            <person name="Wrobel A."/>
            <person name="Rasinkangas P."/>
            <person name="Parkhill J."/>
            <person name="Rea M.C."/>
            <person name="O'Sullivan O."/>
            <person name="Ritari J."/>
            <person name="Douillard F.P."/>
            <person name="Paul Ross R."/>
            <person name="Yang R."/>
            <person name="Briner A.E."/>
            <person name="Felis G.E."/>
            <person name="de Vos W.M."/>
            <person name="Barrangou R."/>
            <person name="Klaenhammer T.R."/>
            <person name="Caufield P.W."/>
            <person name="Cui Y."/>
            <person name="Zhang H."/>
            <person name="O'Toole P.W."/>
        </authorList>
    </citation>
    <scope>NUCLEOTIDE SEQUENCE [LARGE SCALE GENOMIC DNA]</scope>
    <source>
        <strain evidence="2 3">DSM 22697</strain>
    </source>
</reference>
<dbReference type="PATRIC" id="fig|1423730.4.peg.2312"/>
<name>A0A0R2FM66_9LACO</name>
<evidence type="ECO:0000256" key="1">
    <source>
        <dbReference type="SAM" id="Phobius"/>
    </source>
</evidence>
<feature type="transmembrane region" description="Helical" evidence="1">
    <location>
        <begin position="34"/>
        <end position="51"/>
    </location>
</feature>
<evidence type="ECO:0000313" key="2">
    <source>
        <dbReference type="EMBL" id="KRN25868.1"/>
    </source>
</evidence>
<comment type="caution">
    <text evidence="2">The sequence shown here is derived from an EMBL/GenBank/DDBJ whole genome shotgun (WGS) entry which is preliminary data.</text>
</comment>
<dbReference type="RefSeq" id="WP_156403550.1">
    <property type="nucleotide sequence ID" value="NZ_AYZJ01000003.1"/>
</dbReference>
<keyword evidence="1" id="KW-0472">Membrane</keyword>
<accession>A0A0R2FM66</accession>
<dbReference type="EMBL" id="AYZJ01000003">
    <property type="protein sequence ID" value="KRN25868.1"/>
    <property type="molecule type" value="Genomic_DNA"/>
</dbReference>
<sequence length="64" mass="6930">MKEHYSSGMLSMAIGFYVIMISPQGPGTQNLDPGLLTLGIALVVLGVVLITRRHRRTKSSSDSK</sequence>
<keyword evidence="3" id="KW-1185">Reference proteome</keyword>
<organism evidence="2 3">
    <name type="scientific">Lacticaseibacillus camelliae DSM 22697 = JCM 13995</name>
    <dbReference type="NCBI Taxonomy" id="1423730"/>
    <lineage>
        <taxon>Bacteria</taxon>
        <taxon>Bacillati</taxon>
        <taxon>Bacillota</taxon>
        <taxon>Bacilli</taxon>
        <taxon>Lactobacillales</taxon>
        <taxon>Lactobacillaceae</taxon>
        <taxon>Lacticaseibacillus</taxon>
    </lineage>
</organism>